<accession>A0A2T0R0I9</accession>
<dbReference type="SUPFAM" id="SSF160904">
    <property type="entry name" value="Jann2411-like"/>
    <property type="match status" value="1"/>
</dbReference>
<dbReference type="InterPro" id="IPR023286">
    <property type="entry name" value="ABATE_dom_sf"/>
</dbReference>
<comment type="caution">
    <text evidence="2">The sequence shown here is derived from an EMBL/GenBank/DDBJ whole genome shotgun (WGS) entry which is preliminary data.</text>
</comment>
<dbReference type="InterPro" id="IPR021005">
    <property type="entry name" value="Znf_CGNR"/>
</dbReference>
<dbReference type="Pfam" id="PF11706">
    <property type="entry name" value="zf-CGNR"/>
    <property type="match status" value="1"/>
</dbReference>
<dbReference type="AlphaFoldDB" id="A0A2T0R0I9"/>
<proteinExistence type="predicted"/>
<dbReference type="PANTHER" id="PTHR35525">
    <property type="entry name" value="BLL6575 PROTEIN"/>
    <property type="match status" value="1"/>
</dbReference>
<dbReference type="Proteomes" id="UP000238083">
    <property type="component" value="Unassembled WGS sequence"/>
</dbReference>
<dbReference type="InterPro" id="IPR010852">
    <property type="entry name" value="ABATE"/>
</dbReference>
<sequence>MDVDADSGDTGPGGSVFEFVGGRACLDFVGTVAERRTTALERLRVPADLQRWIGQAHLLDRPPAVSAAQLVRAREVREALFAVLAAALDGTPAPPSARELLNTTALRPPVGLHLGDAGAVERSGDLDAVLSGLVRDCFDLLSGPQRAALSWCDDERCTRVFVDTSRGRRRRWCGMSGCGDRAKAAAYRRRRAGVPTG</sequence>
<evidence type="ECO:0000259" key="1">
    <source>
        <dbReference type="Pfam" id="PF11706"/>
    </source>
</evidence>
<evidence type="ECO:0000313" key="3">
    <source>
        <dbReference type="Proteomes" id="UP000238083"/>
    </source>
</evidence>
<name>A0A2T0R0I9_9ACTN</name>
<dbReference type="EMBL" id="PVZF01000009">
    <property type="protein sequence ID" value="PRY12822.1"/>
    <property type="molecule type" value="Genomic_DNA"/>
</dbReference>
<dbReference type="Pfam" id="PF07336">
    <property type="entry name" value="ABATE"/>
    <property type="match status" value="1"/>
</dbReference>
<feature type="domain" description="Zinc finger CGNR" evidence="1">
    <location>
        <begin position="150"/>
        <end position="191"/>
    </location>
</feature>
<dbReference type="PANTHER" id="PTHR35525:SF3">
    <property type="entry name" value="BLL6575 PROTEIN"/>
    <property type="match status" value="1"/>
</dbReference>
<dbReference type="Gene3D" id="1.10.3300.10">
    <property type="entry name" value="Jann2411-like domain"/>
    <property type="match status" value="1"/>
</dbReference>
<evidence type="ECO:0000313" key="2">
    <source>
        <dbReference type="EMBL" id="PRY12822.1"/>
    </source>
</evidence>
<organism evidence="2 3">
    <name type="scientific">Kineococcus rhizosphaerae</name>
    <dbReference type="NCBI Taxonomy" id="559628"/>
    <lineage>
        <taxon>Bacteria</taxon>
        <taxon>Bacillati</taxon>
        <taxon>Actinomycetota</taxon>
        <taxon>Actinomycetes</taxon>
        <taxon>Kineosporiales</taxon>
        <taxon>Kineosporiaceae</taxon>
        <taxon>Kineococcus</taxon>
    </lineage>
</organism>
<keyword evidence="3" id="KW-1185">Reference proteome</keyword>
<gene>
    <name evidence="2" type="ORF">CLV37_1097</name>
</gene>
<reference evidence="2 3" key="1">
    <citation type="submission" date="2018-03" db="EMBL/GenBank/DDBJ databases">
        <title>Genomic Encyclopedia of Archaeal and Bacterial Type Strains, Phase II (KMG-II): from individual species to whole genera.</title>
        <authorList>
            <person name="Goeker M."/>
        </authorList>
    </citation>
    <scope>NUCLEOTIDE SEQUENCE [LARGE SCALE GENOMIC DNA]</scope>
    <source>
        <strain evidence="2 3">DSM 19711</strain>
    </source>
</reference>
<protein>
    <submittedName>
        <fullName evidence="2">Putative RNA-binding Zn ribbon-like protein</fullName>
    </submittedName>
</protein>